<organism evidence="1 2">
    <name type="scientific">Vibrio phage 1.169.O._10N.261.52.B1</name>
    <dbReference type="NCBI Taxonomy" id="1881213"/>
    <lineage>
        <taxon>Viruses</taxon>
        <taxon>Duplodnaviria</taxon>
        <taxon>Heunggongvirae</taxon>
        <taxon>Uroviricota</taxon>
        <taxon>Caudoviricetes</taxon>
        <taxon>Schitoviridae</taxon>
        <taxon>Mukerjeevirus</taxon>
        <taxon>Mukerjeevirus mv52B1</taxon>
    </lineage>
</organism>
<evidence type="ECO:0000313" key="1">
    <source>
        <dbReference type="EMBL" id="AUR92061.1"/>
    </source>
</evidence>
<protein>
    <submittedName>
        <fullName evidence="1">Uncharacterized protein</fullName>
    </submittedName>
</protein>
<proteinExistence type="predicted"/>
<dbReference type="Proteomes" id="UP000267376">
    <property type="component" value="Segment"/>
</dbReference>
<sequence>MTELTNPAEVFITPEYFADLQDQFSIYWMESGMSTELDADYEEAEYQFISRELNSDNWEVMGENNLLSRVNQTTLLKSLPF</sequence>
<evidence type="ECO:0000313" key="2">
    <source>
        <dbReference type="Proteomes" id="UP000267376"/>
    </source>
</evidence>
<accession>A0A2I7REL8</accession>
<keyword evidence="2" id="KW-1185">Reference proteome</keyword>
<name>A0A2I7REL8_9CAUD</name>
<gene>
    <name evidence="1" type="ORF">NVP1169O_33</name>
</gene>
<reference evidence="1 2" key="1">
    <citation type="submission" date="2017-11" db="EMBL/GenBank/DDBJ databases">
        <title>A major lineage of nontailed dsDNA viruses as unrecognized killers of marine bacteria.</title>
        <authorList>
            <person name="Kauffman K.M."/>
            <person name="Hussain F.A."/>
            <person name="Yang J."/>
            <person name="Arevalo P."/>
            <person name="Brown J.M."/>
            <person name="Chang W.K."/>
            <person name="VanInsberghe D."/>
            <person name="Elsherbini J."/>
            <person name="Cutler M.B."/>
            <person name="Kelly L."/>
            <person name="Polz M.F."/>
        </authorList>
    </citation>
    <scope>NUCLEOTIDE SEQUENCE [LARGE SCALE GENOMIC DNA]</scope>
</reference>
<dbReference type="EMBL" id="MG592536">
    <property type="protein sequence ID" value="AUR92061.1"/>
    <property type="molecule type" value="Genomic_DNA"/>
</dbReference>